<keyword evidence="2" id="KW-1185">Reference proteome</keyword>
<dbReference type="AlphaFoldDB" id="A0A9D4TDU9"/>
<dbReference type="Proteomes" id="UP000821837">
    <property type="component" value="Unassembled WGS sequence"/>
</dbReference>
<reference evidence="1" key="2">
    <citation type="submission" date="2021-09" db="EMBL/GenBank/DDBJ databases">
        <authorList>
            <person name="Jia N."/>
            <person name="Wang J."/>
            <person name="Shi W."/>
            <person name="Du L."/>
            <person name="Sun Y."/>
            <person name="Zhan W."/>
            <person name="Jiang J."/>
            <person name="Wang Q."/>
            <person name="Zhang B."/>
            <person name="Ji P."/>
            <person name="Sakyi L.B."/>
            <person name="Cui X."/>
            <person name="Yuan T."/>
            <person name="Jiang B."/>
            <person name="Yang W."/>
            <person name="Lam T.T.-Y."/>
            <person name="Chang Q."/>
            <person name="Ding S."/>
            <person name="Wang X."/>
            <person name="Zhu J."/>
            <person name="Ruan X."/>
            <person name="Zhao L."/>
            <person name="Wei J."/>
            <person name="Que T."/>
            <person name="Du C."/>
            <person name="Cheng J."/>
            <person name="Dai P."/>
            <person name="Han X."/>
            <person name="Huang E."/>
            <person name="Gao Y."/>
            <person name="Liu J."/>
            <person name="Shao H."/>
            <person name="Ye R."/>
            <person name="Li L."/>
            <person name="Wei W."/>
            <person name="Wang X."/>
            <person name="Wang C."/>
            <person name="Huo Q."/>
            <person name="Li W."/>
            <person name="Guo W."/>
            <person name="Chen H."/>
            <person name="Chen S."/>
            <person name="Zhou L."/>
            <person name="Zhou L."/>
            <person name="Ni X."/>
            <person name="Tian J."/>
            <person name="Zhou Y."/>
            <person name="Sheng Y."/>
            <person name="Liu T."/>
            <person name="Pan Y."/>
            <person name="Xia L."/>
            <person name="Li J."/>
            <person name="Zhao F."/>
            <person name="Cao W."/>
        </authorList>
    </citation>
    <scope>NUCLEOTIDE SEQUENCE</scope>
    <source>
        <strain evidence="1">Rsan-2018</strain>
        <tissue evidence="1">Larvae</tissue>
    </source>
</reference>
<evidence type="ECO:0000313" key="2">
    <source>
        <dbReference type="Proteomes" id="UP000821837"/>
    </source>
</evidence>
<dbReference type="EMBL" id="JABSTV010000329">
    <property type="protein sequence ID" value="KAH7986674.1"/>
    <property type="molecule type" value="Genomic_DNA"/>
</dbReference>
<comment type="caution">
    <text evidence="1">The sequence shown here is derived from an EMBL/GenBank/DDBJ whole genome shotgun (WGS) entry which is preliminary data.</text>
</comment>
<proteinExistence type="predicted"/>
<accession>A0A9D4TDU9</accession>
<sequence>MRLRRLNSLIFSDHFQGSVAASKDFVRRALRQAEGLAVYKGDIIDSSAAERKYWTRVLHGRVDLSEAHEHKRRKYLIPDMLMHITSATGASSYPIVSSITMTYRGTWATESARIMLDLGLGREHMKIATHNFSGGDHSEYMVCSTCKDSLVAAKVPAMSVTYRYCYPPKPEHLPALNPVEERLIAPRLSFMSIRRLTQGNEQYAFKA</sequence>
<evidence type="ECO:0000313" key="1">
    <source>
        <dbReference type="EMBL" id="KAH7986674.1"/>
    </source>
</evidence>
<protein>
    <submittedName>
        <fullName evidence="1">Uncharacterized protein</fullName>
    </submittedName>
</protein>
<dbReference type="VEuPathDB" id="VectorBase:RSAN_031080"/>
<reference evidence="1" key="1">
    <citation type="journal article" date="2020" name="Cell">
        <title>Large-Scale Comparative Analyses of Tick Genomes Elucidate Their Genetic Diversity and Vector Capacities.</title>
        <authorList>
            <consortium name="Tick Genome and Microbiome Consortium (TIGMIC)"/>
            <person name="Jia N."/>
            <person name="Wang J."/>
            <person name="Shi W."/>
            <person name="Du L."/>
            <person name="Sun Y."/>
            <person name="Zhan W."/>
            <person name="Jiang J.F."/>
            <person name="Wang Q."/>
            <person name="Zhang B."/>
            <person name="Ji P."/>
            <person name="Bell-Sakyi L."/>
            <person name="Cui X.M."/>
            <person name="Yuan T.T."/>
            <person name="Jiang B.G."/>
            <person name="Yang W.F."/>
            <person name="Lam T.T."/>
            <person name="Chang Q.C."/>
            <person name="Ding S.J."/>
            <person name="Wang X.J."/>
            <person name="Zhu J.G."/>
            <person name="Ruan X.D."/>
            <person name="Zhao L."/>
            <person name="Wei J.T."/>
            <person name="Ye R.Z."/>
            <person name="Que T.C."/>
            <person name="Du C.H."/>
            <person name="Zhou Y.H."/>
            <person name="Cheng J.X."/>
            <person name="Dai P.F."/>
            <person name="Guo W.B."/>
            <person name="Han X.H."/>
            <person name="Huang E.J."/>
            <person name="Li L.F."/>
            <person name="Wei W."/>
            <person name="Gao Y.C."/>
            <person name="Liu J.Z."/>
            <person name="Shao H.Z."/>
            <person name="Wang X."/>
            <person name="Wang C.C."/>
            <person name="Yang T.C."/>
            <person name="Huo Q.B."/>
            <person name="Li W."/>
            <person name="Chen H.Y."/>
            <person name="Chen S.E."/>
            <person name="Zhou L.G."/>
            <person name="Ni X.B."/>
            <person name="Tian J.H."/>
            <person name="Sheng Y."/>
            <person name="Liu T."/>
            <person name="Pan Y.S."/>
            <person name="Xia L.Y."/>
            <person name="Li J."/>
            <person name="Zhao F."/>
            <person name="Cao W.C."/>
        </authorList>
    </citation>
    <scope>NUCLEOTIDE SEQUENCE</scope>
    <source>
        <strain evidence="1">Rsan-2018</strain>
    </source>
</reference>
<name>A0A9D4TDU9_RHISA</name>
<gene>
    <name evidence="1" type="ORF">HPB52_024818</name>
</gene>
<organism evidence="1 2">
    <name type="scientific">Rhipicephalus sanguineus</name>
    <name type="common">Brown dog tick</name>
    <name type="synonym">Ixodes sanguineus</name>
    <dbReference type="NCBI Taxonomy" id="34632"/>
    <lineage>
        <taxon>Eukaryota</taxon>
        <taxon>Metazoa</taxon>
        <taxon>Ecdysozoa</taxon>
        <taxon>Arthropoda</taxon>
        <taxon>Chelicerata</taxon>
        <taxon>Arachnida</taxon>
        <taxon>Acari</taxon>
        <taxon>Parasitiformes</taxon>
        <taxon>Ixodida</taxon>
        <taxon>Ixodoidea</taxon>
        <taxon>Ixodidae</taxon>
        <taxon>Rhipicephalinae</taxon>
        <taxon>Rhipicephalus</taxon>
        <taxon>Rhipicephalus</taxon>
    </lineage>
</organism>